<keyword evidence="1" id="KW-0479">Metal-binding</keyword>
<protein>
    <recommendedName>
        <fullName evidence="3">Class II aldolase/adducin N-terminal domain-containing protein</fullName>
    </recommendedName>
</protein>
<evidence type="ECO:0000313" key="5">
    <source>
        <dbReference type="Proteomes" id="UP000178797"/>
    </source>
</evidence>
<dbReference type="GO" id="GO:0019323">
    <property type="term" value="P:pentose catabolic process"/>
    <property type="evidence" value="ECO:0007669"/>
    <property type="project" value="TreeGrafter"/>
</dbReference>
<dbReference type="Gene3D" id="3.40.225.10">
    <property type="entry name" value="Class II aldolase/adducin N-terminal domain"/>
    <property type="match status" value="1"/>
</dbReference>
<dbReference type="GO" id="GO:0016832">
    <property type="term" value="F:aldehyde-lyase activity"/>
    <property type="evidence" value="ECO:0007669"/>
    <property type="project" value="TreeGrafter"/>
</dbReference>
<accession>A0A1F7RMA4</accession>
<dbReference type="InterPro" id="IPR036409">
    <property type="entry name" value="Aldolase_II/adducin_N_sf"/>
</dbReference>
<gene>
    <name evidence="4" type="ORF">A2W05_02560</name>
</gene>
<dbReference type="PANTHER" id="PTHR22789:SF0">
    <property type="entry name" value="3-OXO-TETRONATE 4-PHOSPHATE DECARBOXYLASE-RELATED"/>
    <property type="match status" value="1"/>
</dbReference>
<feature type="non-terminal residue" evidence="4">
    <location>
        <position position="162"/>
    </location>
</feature>
<name>A0A1F7RMA4_9BACT</name>
<organism evidence="4 5">
    <name type="scientific">Candidatus Schekmanbacteria bacterium RBG_16_38_10</name>
    <dbReference type="NCBI Taxonomy" id="1817879"/>
    <lineage>
        <taxon>Bacteria</taxon>
        <taxon>Candidatus Schekmaniibacteriota</taxon>
    </lineage>
</organism>
<dbReference type="InterPro" id="IPR001303">
    <property type="entry name" value="Aldolase_II/adducin_N"/>
</dbReference>
<evidence type="ECO:0000259" key="3">
    <source>
        <dbReference type="SMART" id="SM01007"/>
    </source>
</evidence>
<sequence>MADIKNLKNELINISKRCYNRGLTSGAGGNISVRIPGENKVLVTGTGISFIDTGLDNIITVDFDLNVLDGNLKPSKEIKWHCGIFKLRNDVGAIVHSHSPASTAFSVANKVVPLLTGPIEKTIGKHEVIPYAVPGSDELAGYVLEAFKNQSLKVLIMQNHGA</sequence>
<dbReference type="Proteomes" id="UP000178797">
    <property type="component" value="Unassembled WGS sequence"/>
</dbReference>
<comment type="caution">
    <text evidence="4">The sequence shown here is derived from an EMBL/GenBank/DDBJ whole genome shotgun (WGS) entry which is preliminary data.</text>
</comment>
<evidence type="ECO:0000256" key="2">
    <source>
        <dbReference type="ARBA" id="ARBA00023239"/>
    </source>
</evidence>
<keyword evidence="2" id="KW-0456">Lyase</keyword>
<proteinExistence type="predicted"/>
<dbReference type="EMBL" id="MGDE01000265">
    <property type="protein sequence ID" value="OGL42581.1"/>
    <property type="molecule type" value="Genomic_DNA"/>
</dbReference>
<dbReference type="GO" id="GO:0005829">
    <property type="term" value="C:cytosol"/>
    <property type="evidence" value="ECO:0007669"/>
    <property type="project" value="TreeGrafter"/>
</dbReference>
<dbReference type="InterPro" id="IPR050197">
    <property type="entry name" value="Aldolase_class_II_sugar_metab"/>
</dbReference>
<dbReference type="SUPFAM" id="SSF53639">
    <property type="entry name" value="AraD/HMP-PK domain-like"/>
    <property type="match status" value="1"/>
</dbReference>
<evidence type="ECO:0000313" key="4">
    <source>
        <dbReference type="EMBL" id="OGL42581.1"/>
    </source>
</evidence>
<dbReference type="GO" id="GO:0046872">
    <property type="term" value="F:metal ion binding"/>
    <property type="evidence" value="ECO:0007669"/>
    <property type="project" value="UniProtKB-KW"/>
</dbReference>
<reference evidence="4 5" key="1">
    <citation type="journal article" date="2016" name="Nat. Commun.">
        <title>Thousands of microbial genomes shed light on interconnected biogeochemical processes in an aquifer system.</title>
        <authorList>
            <person name="Anantharaman K."/>
            <person name="Brown C.T."/>
            <person name="Hug L.A."/>
            <person name="Sharon I."/>
            <person name="Castelle C.J."/>
            <person name="Probst A.J."/>
            <person name="Thomas B.C."/>
            <person name="Singh A."/>
            <person name="Wilkins M.J."/>
            <person name="Karaoz U."/>
            <person name="Brodie E.L."/>
            <person name="Williams K.H."/>
            <person name="Hubbard S.S."/>
            <person name="Banfield J.F."/>
        </authorList>
    </citation>
    <scope>NUCLEOTIDE SEQUENCE [LARGE SCALE GENOMIC DNA]</scope>
</reference>
<dbReference type="PANTHER" id="PTHR22789">
    <property type="entry name" value="FUCULOSE PHOSPHATE ALDOLASE"/>
    <property type="match status" value="1"/>
</dbReference>
<evidence type="ECO:0000256" key="1">
    <source>
        <dbReference type="ARBA" id="ARBA00022723"/>
    </source>
</evidence>
<dbReference type="AlphaFoldDB" id="A0A1F7RMA4"/>
<dbReference type="SMART" id="SM01007">
    <property type="entry name" value="Aldolase_II"/>
    <property type="match status" value="1"/>
</dbReference>
<dbReference type="Pfam" id="PF00596">
    <property type="entry name" value="Aldolase_II"/>
    <property type="match status" value="1"/>
</dbReference>
<feature type="domain" description="Class II aldolase/adducin N-terminal" evidence="3">
    <location>
        <begin position="9"/>
        <end position="162"/>
    </location>
</feature>